<reference evidence="16 17" key="1">
    <citation type="submission" date="2015-04" db="EMBL/GenBank/DDBJ databases">
        <title>Complete genome sequence of Schizopora paradoxa KUC8140, a cosmopolitan wood degrader in East Asia.</title>
        <authorList>
            <consortium name="DOE Joint Genome Institute"/>
            <person name="Min B."/>
            <person name="Park H."/>
            <person name="Jang Y."/>
            <person name="Kim J.-J."/>
            <person name="Kim K.H."/>
            <person name="Pangilinan J."/>
            <person name="Lipzen A."/>
            <person name="Riley R."/>
            <person name="Grigoriev I.V."/>
            <person name="Spatafora J.W."/>
            <person name="Choi I.-G."/>
        </authorList>
    </citation>
    <scope>NUCLEOTIDE SEQUENCE [LARGE SCALE GENOMIC DNA]</scope>
    <source>
        <strain evidence="16 17">KUC8140</strain>
    </source>
</reference>
<protein>
    <recommendedName>
        <fullName evidence="15">CFEM domain-containing protein</fullName>
    </recommendedName>
</protein>
<dbReference type="GO" id="GO:0046872">
    <property type="term" value="F:metal ion binding"/>
    <property type="evidence" value="ECO:0007669"/>
    <property type="project" value="UniProtKB-KW"/>
</dbReference>
<keyword evidence="17" id="KW-1185">Reference proteome</keyword>
<keyword evidence="8 14" id="KW-0732">Signal</keyword>
<name>A0A0H2REL1_9AGAM</name>
<evidence type="ECO:0000256" key="14">
    <source>
        <dbReference type="SAM" id="SignalP"/>
    </source>
</evidence>
<evidence type="ECO:0000256" key="3">
    <source>
        <dbReference type="ARBA" id="ARBA00010031"/>
    </source>
</evidence>
<keyword evidence="5" id="KW-0964">Secreted</keyword>
<evidence type="ECO:0000256" key="13">
    <source>
        <dbReference type="ARBA" id="ARBA00023288"/>
    </source>
</evidence>
<evidence type="ECO:0000256" key="8">
    <source>
        <dbReference type="ARBA" id="ARBA00022729"/>
    </source>
</evidence>
<evidence type="ECO:0000256" key="10">
    <source>
        <dbReference type="ARBA" id="ARBA00023136"/>
    </source>
</evidence>
<feature type="chain" id="PRO_5005201469" description="CFEM domain-containing protein" evidence="14">
    <location>
        <begin position="21"/>
        <end position="148"/>
    </location>
</feature>
<evidence type="ECO:0000313" key="17">
    <source>
        <dbReference type="Proteomes" id="UP000053477"/>
    </source>
</evidence>
<dbReference type="STRING" id="27342.A0A0H2REL1"/>
<keyword evidence="13" id="KW-0449">Lipoprotein</keyword>
<dbReference type="EMBL" id="KQ086039">
    <property type="protein sequence ID" value="KLO09992.1"/>
    <property type="molecule type" value="Genomic_DNA"/>
</dbReference>
<dbReference type="InterPro" id="IPR051735">
    <property type="entry name" value="CFEM_domain"/>
</dbReference>
<evidence type="ECO:0000259" key="15">
    <source>
        <dbReference type="PROSITE" id="PS52012"/>
    </source>
</evidence>
<proteinExistence type="inferred from homology"/>
<evidence type="ECO:0000256" key="7">
    <source>
        <dbReference type="ARBA" id="ARBA00022723"/>
    </source>
</evidence>
<dbReference type="InParanoid" id="A0A0H2REL1"/>
<dbReference type="PROSITE" id="PS52012">
    <property type="entry name" value="CFEM"/>
    <property type="match status" value="1"/>
</dbReference>
<evidence type="ECO:0000256" key="6">
    <source>
        <dbReference type="ARBA" id="ARBA00022617"/>
    </source>
</evidence>
<dbReference type="InterPro" id="IPR008427">
    <property type="entry name" value="Extracellular_membr_CFEM_dom"/>
</dbReference>
<keyword evidence="11" id="KW-1015">Disulfide bond</keyword>
<sequence length="148" mass="14282">MRFSLAAFFTVAVAASSASAAILNARQSGVPACGLSCLENADLGGCASNDNACLCNNSAFVSSTTQCIQSSCTGSDLQAAETFAQQTCLAVGVTLTNSATSASNTASATSSSSSSASPSPTSNAAYISGASLSNLAAAGAIGVAALLF</sequence>
<dbReference type="AlphaFoldDB" id="A0A0H2REL1"/>
<dbReference type="PANTHER" id="PTHR37928">
    <property type="entry name" value="CFEM DOMAIN PROTEIN (AFU_ORTHOLOGUE AFUA_6G14090)"/>
    <property type="match status" value="1"/>
</dbReference>
<keyword evidence="10" id="KW-0472">Membrane</keyword>
<evidence type="ECO:0000256" key="4">
    <source>
        <dbReference type="ARBA" id="ARBA00022475"/>
    </source>
</evidence>
<dbReference type="PANTHER" id="PTHR37928:SF2">
    <property type="entry name" value="GPI ANCHORED CFEM DOMAIN PROTEIN (AFU_ORTHOLOGUE AFUA_6G10580)"/>
    <property type="match status" value="1"/>
</dbReference>
<organism evidence="16 17">
    <name type="scientific">Schizopora paradoxa</name>
    <dbReference type="NCBI Taxonomy" id="27342"/>
    <lineage>
        <taxon>Eukaryota</taxon>
        <taxon>Fungi</taxon>
        <taxon>Dikarya</taxon>
        <taxon>Basidiomycota</taxon>
        <taxon>Agaricomycotina</taxon>
        <taxon>Agaricomycetes</taxon>
        <taxon>Hymenochaetales</taxon>
        <taxon>Schizoporaceae</taxon>
        <taxon>Schizopora</taxon>
    </lineage>
</organism>
<keyword evidence="12" id="KW-0325">Glycoprotein</keyword>
<dbReference type="OrthoDB" id="3065412at2759"/>
<feature type="domain" description="CFEM" evidence="15">
    <location>
        <begin position="3"/>
        <end position="115"/>
    </location>
</feature>
<comment type="subcellular location">
    <subcellularLocation>
        <location evidence="1">Cell membrane</location>
        <topology evidence="1">Lipid-anchor</topology>
        <topology evidence="1">GPI-anchor</topology>
    </subcellularLocation>
    <subcellularLocation>
        <location evidence="2">Secreted</location>
    </subcellularLocation>
</comment>
<keyword evidence="7" id="KW-0479">Metal-binding</keyword>
<keyword evidence="9" id="KW-0408">Iron</keyword>
<evidence type="ECO:0000256" key="1">
    <source>
        <dbReference type="ARBA" id="ARBA00004609"/>
    </source>
</evidence>
<evidence type="ECO:0000256" key="9">
    <source>
        <dbReference type="ARBA" id="ARBA00023004"/>
    </source>
</evidence>
<keyword evidence="6" id="KW-0349">Heme</keyword>
<evidence type="ECO:0000256" key="5">
    <source>
        <dbReference type="ARBA" id="ARBA00022525"/>
    </source>
</evidence>
<dbReference type="GO" id="GO:0005886">
    <property type="term" value="C:plasma membrane"/>
    <property type="evidence" value="ECO:0007669"/>
    <property type="project" value="UniProtKB-SubCell"/>
</dbReference>
<evidence type="ECO:0000256" key="2">
    <source>
        <dbReference type="ARBA" id="ARBA00004613"/>
    </source>
</evidence>
<comment type="similarity">
    <text evidence="3">Belongs to the RBT5 family.</text>
</comment>
<accession>A0A0H2REL1</accession>
<feature type="signal peptide" evidence="14">
    <location>
        <begin position="1"/>
        <end position="20"/>
    </location>
</feature>
<dbReference type="GO" id="GO:0005576">
    <property type="term" value="C:extracellular region"/>
    <property type="evidence" value="ECO:0007669"/>
    <property type="project" value="UniProtKB-SubCell"/>
</dbReference>
<evidence type="ECO:0000313" key="16">
    <source>
        <dbReference type="EMBL" id="KLO09992.1"/>
    </source>
</evidence>
<dbReference type="Pfam" id="PF05730">
    <property type="entry name" value="CFEM"/>
    <property type="match status" value="1"/>
</dbReference>
<keyword evidence="4" id="KW-1003">Cell membrane</keyword>
<dbReference type="SMART" id="SM00747">
    <property type="entry name" value="CFEM"/>
    <property type="match status" value="1"/>
</dbReference>
<dbReference type="Proteomes" id="UP000053477">
    <property type="component" value="Unassembled WGS sequence"/>
</dbReference>
<evidence type="ECO:0000256" key="12">
    <source>
        <dbReference type="ARBA" id="ARBA00023180"/>
    </source>
</evidence>
<evidence type="ECO:0000256" key="11">
    <source>
        <dbReference type="ARBA" id="ARBA00023157"/>
    </source>
</evidence>
<gene>
    <name evidence="16" type="ORF">SCHPADRAFT_907285</name>
</gene>